<accession>A0A0W0VHC5</accession>
<gene>
    <name evidence="2" type="ORF">Llon_2146</name>
</gene>
<evidence type="ECO:0000256" key="1">
    <source>
        <dbReference type="SAM" id="Phobius"/>
    </source>
</evidence>
<dbReference type="PANTHER" id="PTHR28026:SF9">
    <property type="entry name" value="2-HYDROXY-PALMITIC ACID DIOXYGENASE MPO1"/>
    <property type="match status" value="1"/>
</dbReference>
<keyword evidence="3" id="KW-1185">Reference proteome</keyword>
<dbReference type="InterPro" id="IPR009305">
    <property type="entry name" value="Mpo1-like"/>
</dbReference>
<keyword evidence="1 2" id="KW-0812">Transmembrane</keyword>
<evidence type="ECO:0000313" key="3">
    <source>
        <dbReference type="Proteomes" id="UP000054997"/>
    </source>
</evidence>
<feature type="transmembrane region" description="Helical" evidence="1">
    <location>
        <begin position="57"/>
        <end position="87"/>
    </location>
</feature>
<dbReference type="GO" id="GO:0016020">
    <property type="term" value="C:membrane"/>
    <property type="evidence" value="ECO:0007669"/>
    <property type="project" value="GOC"/>
</dbReference>
<protein>
    <submittedName>
        <fullName evidence="2">Transmembrane protein</fullName>
    </submittedName>
</protein>
<dbReference type="Pfam" id="PF06127">
    <property type="entry name" value="Mpo1-like"/>
    <property type="match status" value="1"/>
</dbReference>
<dbReference type="STRING" id="45068.Llon_2146"/>
<evidence type="ECO:0000313" key="2">
    <source>
        <dbReference type="EMBL" id="KTD19566.1"/>
    </source>
</evidence>
<dbReference type="RefSeq" id="WP_058530120.1">
    <property type="nucleotide sequence ID" value="NZ_CAAAHZ010000002.1"/>
</dbReference>
<keyword evidence="1" id="KW-0472">Membrane</keyword>
<dbReference type="AlphaFoldDB" id="A0A0W0VHC5"/>
<dbReference type="OrthoDB" id="5515308at2"/>
<dbReference type="EMBL" id="LNYK01000034">
    <property type="protein sequence ID" value="KTD19566.1"/>
    <property type="molecule type" value="Genomic_DNA"/>
</dbReference>
<keyword evidence="1" id="KW-1133">Transmembrane helix</keyword>
<proteinExistence type="predicted"/>
<sequence length="175" mass="19922">MIPFTEQAKWYAQYHQKDVTKYTHMAGIPLLMFSFLILLGLVHIVVPGVFDIRLSDIAVIVLLIYYFRLQWLLALVLTPILIFLLWLANLFTAAGPTPFAIWSFIIVFSIGLVAQIAGHILEGKLPAITDNIKYDLASPLFLTAEIFFMMGKMQGLKEKIHGKHEEPVQVHIEKE</sequence>
<dbReference type="Proteomes" id="UP000054997">
    <property type="component" value="Unassembled WGS sequence"/>
</dbReference>
<comment type="caution">
    <text evidence="2">The sequence shown here is derived from an EMBL/GenBank/DDBJ whole genome shotgun (WGS) entry which is preliminary data.</text>
</comment>
<feature type="transmembrane region" description="Helical" evidence="1">
    <location>
        <begin position="28"/>
        <end position="50"/>
    </location>
</feature>
<dbReference type="PATRIC" id="fig|45068.5.peg.2335"/>
<dbReference type="PANTHER" id="PTHR28026">
    <property type="entry name" value="DUF962 DOMAIN PROTEIN (AFU_ORTHOLOGUE AFUA_8G05310)"/>
    <property type="match status" value="1"/>
</dbReference>
<reference evidence="2 3" key="1">
    <citation type="submission" date="2015-11" db="EMBL/GenBank/DDBJ databases">
        <title>Genomic analysis of 38 Legionella species identifies large and diverse effector repertoires.</title>
        <authorList>
            <person name="Burstein D."/>
            <person name="Amaro F."/>
            <person name="Zusman T."/>
            <person name="Lifshitz Z."/>
            <person name="Cohen O."/>
            <person name="Gilbert J.A."/>
            <person name="Pupko T."/>
            <person name="Shuman H.A."/>
            <person name="Segal G."/>
        </authorList>
    </citation>
    <scope>NUCLEOTIDE SEQUENCE [LARGE SCALE GENOMIC DNA]</scope>
    <source>
        <strain evidence="2 3">ATCC 49505</strain>
    </source>
</reference>
<feature type="transmembrane region" description="Helical" evidence="1">
    <location>
        <begin position="99"/>
        <end position="121"/>
    </location>
</feature>
<dbReference type="GO" id="GO:0046521">
    <property type="term" value="P:sphingoid catabolic process"/>
    <property type="evidence" value="ECO:0007669"/>
    <property type="project" value="TreeGrafter"/>
</dbReference>
<organism evidence="2 3">
    <name type="scientific">Legionella londiniensis</name>
    <dbReference type="NCBI Taxonomy" id="45068"/>
    <lineage>
        <taxon>Bacteria</taxon>
        <taxon>Pseudomonadati</taxon>
        <taxon>Pseudomonadota</taxon>
        <taxon>Gammaproteobacteria</taxon>
        <taxon>Legionellales</taxon>
        <taxon>Legionellaceae</taxon>
        <taxon>Legionella</taxon>
    </lineage>
</organism>
<name>A0A0W0VHC5_9GAMM</name>